<evidence type="ECO:0000256" key="2">
    <source>
        <dbReference type="ARBA" id="ARBA00012466"/>
    </source>
</evidence>
<keyword evidence="8" id="KW-0012">Acyltransferase</keyword>
<dbReference type="InterPro" id="IPR003447">
    <property type="entry name" value="FEMABX"/>
</dbReference>
<evidence type="ECO:0000256" key="10">
    <source>
        <dbReference type="ARBA" id="ARBA00030706"/>
    </source>
</evidence>
<keyword evidence="9" id="KW-0961">Cell wall biogenesis/degradation</keyword>
<proteinExistence type="inferred from homology"/>
<evidence type="ECO:0000256" key="6">
    <source>
        <dbReference type="ARBA" id="ARBA00022960"/>
    </source>
</evidence>
<organism evidence="14 15">
    <name type="scientific">Leuconostoc carnosum</name>
    <dbReference type="NCBI Taxonomy" id="1252"/>
    <lineage>
        <taxon>Bacteria</taxon>
        <taxon>Bacillati</taxon>
        <taxon>Bacillota</taxon>
        <taxon>Bacilli</taxon>
        <taxon>Lactobacillales</taxon>
        <taxon>Lactobacillaceae</taxon>
        <taxon>Leuconostoc</taxon>
    </lineage>
</organism>
<evidence type="ECO:0000256" key="12">
    <source>
        <dbReference type="ARBA" id="ARBA00047483"/>
    </source>
</evidence>
<dbReference type="RefSeq" id="WP_014974889.1">
    <property type="nucleotide sequence ID" value="NZ_CP042374.1"/>
</dbReference>
<dbReference type="InterPro" id="IPR010978">
    <property type="entry name" value="tRNA-bd_arm"/>
</dbReference>
<reference evidence="14 15" key="1">
    <citation type="submission" date="2019-06" db="EMBL/GenBank/DDBJ databases">
        <title>Genome analyses of bacteria isolated from kimchi.</title>
        <authorList>
            <person name="Lee S."/>
            <person name="Ahn S."/>
            <person name="Roh S."/>
        </authorList>
    </citation>
    <scope>NUCLEOTIDE SEQUENCE [LARGE SCALE GENOMIC DNA]</scope>
    <source>
        <strain evidence="14 15">CBA3620</strain>
    </source>
</reference>
<dbReference type="GO" id="GO:0008360">
    <property type="term" value="P:regulation of cell shape"/>
    <property type="evidence" value="ECO:0007669"/>
    <property type="project" value="UniProtKB-KW"/>
</dbReference>
<dbReference type="Gene3D" id="3.40.630.30">
    <property type="match status" value="2"/>
</dbReference>
<evidence type="ECO:0000256" key="8">
    <source>
        <dbReference type="ARBA" id="ARBA00023315"/>
    </source>
</evidence>
<evidence type="ECO:0000256" key="4">
    <source>
        <dbReference type="ARBA" id="ARBA00022490"/>
    </source>
</evidence>
<evidence type="ECO:0000256" key="11">
    <source>
        <dbReference type="ARBA" id="ARBA00032233"/>
    </source>
</evidence>
<dbReference type="InterPro" id="IPR016181">
    <property type="entry name" value="Acyl_CoA_acyltransferase"/>
</dbReference>
<evidence type="ECO:0000313" key="15">
    <source>
        <dbReference type="Proteomes" id="UP000321332"/>
    </source>
</evidence>
<dbReference type="EC" id="2.3.2.17" evidence="2"/>
<dbReference type="Pfam" id="PF02388">
    <property type="entry name" value="FemAB"/>
    <property type="match status" value="1"/>
</dbReference>
<evidence type="ECO:0000256" key="9">
    <source>
        <dbReference type="ARBA" id="ARBA00023316"/>
    </source>
</evidence>
<dbReference type="GO" id="GO:0000166">
    <property type="term" value="F:nucleotide binding"/>
    <property type="evidence" value="ECO:0007669"/>
    <property type="project" value="InterPro"/>
</dbReference>
<dbReference type="SUPFAM" id="SSF55729">
    <property type="entry name" value="Acyl-CoA N-acyltransferases (Nat)"/>
    <property type="match status" value="2"/>
</dbReference>
<evidence type="ECO:0000313" key="14">
    <source>
        <dbReference type="EMBL" id="QEA33690.1"/>
    </source>
</evidence>
<keyword evidence="6" id="KW-0133">Cell shape</keyword>
<protein>
    <recommendedName>
        <fullName evidence="3">Aminoacyltransferase FemA</fullName>
        <ecNumber evidence="2">2.3.2.17</ecNumber>
    </recommendedName>
    <alternativeName>
        <fullName evidence="11">Factor essential for expression of methicillin resistance A</fullName>
    </alternativeName>
    <alternativeName>
        <fullName evidence="10">N-acetylmuramoyl-L-alanyl-D-glutamyl-L-lysyl-(N6-glycyl)-D-alanyl-D-alanine-diphosphoundecaprenyl-N-acetylglucosamine:glycine glycyltransferase</fullName>
    </alternativeName>
</protein>
<comment type="catalytic activity">
    <reaction evidence="12">
        <text>beta-D-GlcNAc-(1-&gt;4)-Mur2Ac(oyl-L-Ala-D-isoglutaminyl-L-Lys-(N(6)-Gly)-D-Ala-D-Ala)-di-trans,octa-cis-undecaprenyl diphosphate + 2 glycyl-tRNA(Gly) = MurNAc-L-Ala-D-isoglutaminyl-L-Lys-(N(6)-tri-Gly)-D-Ala-D-Ala-diphospho-di-trans,octa-cis-undecaprenyl-GlcNAc + 2 tRNA(Gly) + 2 H(+)</text>
        <dbReference type="Rhea" id="RHEA:30439"/>
        <dbReference type="Rhea" id="RHEA-COMP:9664"/>
        <dbReference type="Rhea" id="RHEA-COMP:9683"/>
        <dbReference type="ChEBI" id="CHEBI:15378"/>
        <dbReference type="ChEBI" id="CHEBI:62234"/>
        <dbReference type="ChEBI" id="CHEBI:62235"/>
        <dbReference type="ChEBI" id="CHEBI:78442"/>
        <dbReference type="ChEBI" id="CHEBI:78522"/>
        <dbReference type="EC" id="2.3.2.17"/>
    </reaction>
</comment>
<dbReference type="AlphaFoldDB" id="A0AAE6IKH1"/>
<name>A0AAE6IKH1_LEUCA</name>
<dbReference type="EMBL" id="CP042374">
    <property type="protein sequence ID" value="QEA33690.1"/>
    <property type="molecule type" value="Genomic_DNA"/>
</dbReference>
<dbReference type="InterPro" id="IPR050644">
    <property type="entry name" value="PG_Glycine_Bridge_Synth"/>
</dbReference>
<dbReference type="OMA" id="YNFLGIM"/>
<dbReference type="PANTHER" id="PTHR36174:SF2">
    <property type="entry name" value="AMINOACYLTRANSFERASE FEMA"/>
    <property type="match status" value="1"/>
</dbReference>
<dbReference type="GeneID" id="61187284"/>
<dbReference type="GO" id="GO:0009252">
    <property type="term" value="P:peptidoglycan biosynthetic process"/>
    <property type="evidence" value="ECO:0007669"/>
    <property type="project" value="UniProtKB-KW"/>
</dbReference>
<dbReference type="PROSITE" id="PS51191">
    <property type="entry name" value="FEMABX"/>
    <property type="match status" value="1"/>
</dbReference>
<keyword evidence="13" id="KW-0175">Coiled coil</keyword>
<evidence type="ECO:0000256" key="5">
    <source>
        <dbReference type="ARBA" id="ARBA00022679"/>
    </source>
</evidence>
<evidence type="ECO:0000256" key="13">
    <source>
        <dbReference type="SAM" id="Coils"/>
    </source>
</evidence>
<dbReference type="Gene3D" id="1.20.58.90">
    <property type="match status" value="1"/>
</dbReference>
<dbReference type="GO" id="GO:0071555">
    <property type="term" value="P:cell wall organization"/>
    <property type="evidence" value="ECO:0007669"/>
    <property type="project" value="UniProtKB-KW"/>
</dbReference>
<keyword evidence="5" id="KW-0808">Transferase</keyword>
<dbReference type="PANTHER" id="PTHR36174">
    <property type="entry name" value="LIPID II:GLYCINE GLYCYLTRANSFERASE"/>
    <property type="match status" value="1"/>
</dbReference>
<sequence>MTLQFIELSPQEYAAFESKHLLGTYTQSILQYELLLKNGHHPYLLGVKENEQVIAGSLVVTESTRFGQAFLFDRGPLLDFNDLNLLSFFVKEAKKYAKKHGILYIEWAPNVTYVKTDNTGQFMQETNDEFLKKLSREGFEHQPFEFGMSTNSSPAWEYVKPISGLTDEKSILKSYTKNVQYYLKKNKQFGIQLRQLDKNDLPDFKKLTATTAKRLNYHDKDLSFYEMLYDIYGNDATFMFAELNFEKYISEETEKIQELNQKLDKIQQKIVKYPLQDKFKRQFAEFNDQKQQHIKRIAKATEQMNKAGRPTVVIAGALFIQQPQEMTYLYSGTYEEYMDYYGPYQIQHEMIKKAVAGNIDHYNFYGISGHFDGTDGVFRFKTAFSGYARQLVGRFILPVHPLKYRLYRLLKHITGRV</sequence>
<keyword evidence="7" id="KW-0573">Peptidoglycan synthesis</keyword>
<evidence type="ECO:0000256" key="7">
    <source>
        <dbReference type="ARBA" id="ARBA00022984"/>
    </source>
</evidence>
<evidence type="ECO:0000256" key="1">
    <source>
        <dbReference type="ARBA" id="ARBA00009943"/>
    </source>
</evidence>
<gene>
    <name evidence="14" type="ORF">FGL89_05950</name>
</gene>
<accession>A0AAE6IKH1</accession>
<dbReference type="GO" id="GO:0016755">
    <property type="term" value="F:aminoacyltransferase activity"/>
    <property type="evidence" value="ECO:0007669"/>
    <property type="project" value="InterPro"/>
</dbReference>
<dbReference type="Proteomes" id="UP000321332">
    <property type="component" value="Chromosome"/>
</dbReference>
<dbReference type="SUPFAM" id="SSF46589">
    <property type="entry name" value="tRNA-binding arm"/>
    <property type="match status" value="1"/>
</dbReference>
<evidence type="ECO:0000256" key="3">
    <source>
        <dbReference type="ARBA" id="ARBA00016236"/>
    </source>
</evidence>
<comment type="similarity">
    <text evidence="1">Belongs to the FemABX family.</text>
</comment>
<feature type="coiled-coil region" evidence="13">
    <location>
        <begin position="249"/>
        <end position="303"/>
    </location>
</feature>
<keyword evidence="4" id="KW-0963">Cytoplasm</keyword>